<accession>A0A495JHK4</accession>
<dbReference type="EMBL" id="RBKT01000001">
    <property type="protein sequence ID" value="RKR88048.1"/>
    <property type="molecule type" value="Genomic_DNA"/>
</dbReference>
<feature type="region of interest" description="Disordered" evidence="4">
    <location>
        <begin position="209"/>
        <end position="251"/>
    </location>
</feature>
<reference evidence="7 8" key="1">
    <citation type="submission" date="2018-10" db="EMBL/GenBank/DDBJ databases">
        <title>Sequencing the genomes of 1000 actinobacteria strains.</title>
        <authorList>
            <person name="Klenk H.-P."/>
        </authorList>
    </citation>
    <scope>NUCLEOTIDE SEQUENCE [LARGE SCALE GENOMIC DNA]</scope>
    <source>
        <strain evidence="7 8">DSM 45175</strain>
    </source>
</reference>
<dbReference type="SUPFAM" id="SSF50952">
    <property type="entry name" value="Soluble quinoprotein glucose dehydrogenase"/>
    <property type="match status" value="1"/>
</dbReference>
<dbReference type="SMART" id="SM00089">
    <property type="entry name" value="PKD"/>
    <property type="match status" value="1"/>
</dbReference>
<evidence type="ECO:0000259" key="6">
    <source>
        <dbReference type="PROSITE" id="PS50093"/>
    </source>
</evidence>
<dbReference type="InterPro" id="IPR035986">
    <property type="entry name" value="PKD_dom_sf"/>
</dbReference>
<dbReference type="GO" id="GO:0005975">
    <property type="term" value="P:carbohydrate metabolic process"/>
    <property type="evidence" value="ECO:0007669"/>
    <property type="project" value="UniProtKB-ARBA"/>
</dbReference>
<proteinExistence type="predicted"/>
<dbReference type="Pfam" id="PF13620">
    <property type="entry name" value="CarboxypepD_reg"/>
    <property type="match status" value="1"/>
</dbReference>
<name>A0A495JHK4_9ACTN</name>
<evidence type="ECO:0000256" key="2">
    <source>
        <dbReference type="ARBA" id="ARBA00012595"/>
    </source>
</evidence>
<dbReference type="Proteomes" id="UP000277671">
    <property type="component" value="Unassembled WGS sequence"/>
</dbReference>
<dbReference type="Pfam" id="PF07995">
    <property type="entry name" value="GSDH"/>
    <property type="match status" value="2"/>
</dbReference>
<keyword evidence="5" id="KW-0732">Signal</keyword>
<dbReference type="InterPro" id="IPR013784">
    <property type="entry name" value="Carb-bd-like_fold"/>
</dbReference>
<dbReference type="SUPFAM" id="SSF49452">
    <property type="entry name" value="Starch-binding domain-like"/>
    <property type="match status" value="1"/>
</dbReference>
<dbReference type="GO" id="GO:0004556">
    <property type="term" value="F:alpha-amylase activity"/>
    <property type="evidence" value="ECO:0007669"/>
    <property type="project" value="UniProtKB-EC"/>
</dbReference>
<dbReference type="PANTHER" id="PTHR19328">
    <property type="entry name" value="HEDGEHOG-INTERACTING PROTEIN"/>
    <property type="match status" value="1"/>
</dbReference>
<dbReference type="AlphaFoldDB" id="A0A495JHK4"/>
<dbReference type="InterPro" id="IPR013783">
    <property type="entry name" value="Ig-like_fold"/>
</dbReference>
<dbReference type="InterPro" id="IPR012938">
    <property type="entry name" value="Glc/Sorbosone_DH"/>
</dbReference>
<dbReference type="EC" id="3.2.1.1" evidence="2"/>
<dbReference type="CDD" id="cd00146">
    <property type="entry name" value="PKD"/>
    <property type="match status" value="1"/>
</dbReference>
<evidence type="ECO:0000256" key="3">
    <source>
        <dbReference type="ARBA" id="ARBA00030238"/>
    </source>
</evidence>
<evidence type="ECO:0000256" key="4">
    <source>
        <dbReference type="SAM" id="MobiDB-lite"/>
    </source>
</evidence>
<dbReference type="Gene3D" id="2.120.10.30">
    <property type="entry name" value="TolB, C-terminal domain"/>
    <property type="match status" value="1"/>
</dbReference>
<dbReference type="Gene3D" id="2.60.40.1120">
    <property type="entry name" value="Carboxypeptidase-like, regulatory domain"/>
    <property type="match status" value="1"/>
</dbReference>
<feature type="domain" description="PKD" evidence="6">
    <location>
        <begin position="477"/>
        <end position="561"/>
    </location>
</feature>
<organism evidence="7 8">
    <name type="scientific">Micromonospora pisi</name>
    <dbReference type="NCBI Taxonomy" id="589240"/>
    <lineage>
        <taxon>Bacteria</taxon>
        <taxon>Bacillati</taxon>
        <taxon>Actinomycetota</taxon>
        <taxon>Actinomycetes</taxon>
        <taxon>Micromonosporales</taxon>
        <taxon>Micromonosporaceae</taxon>
        <taxon>Micromonospora</taxon>
    </lineage>
</organism>
<evidence type="ECO:0000313" key="8">
    <source>
        <dbReference type="Proteomes" id="UP000277671"/>
    </source>
</evidence>
<evidence type="ECO:0000256" key="5">
    <source>
        <dbReference type="SAM" id="SignalP"/>
    </source>
</evidence>
<keyword evidence="8" id="KW-1185">Reference proteome</keyword>
<comment type="catalytic activity">
    <reaction evidence="1">
        <text>Endohydrolysis of (1-&gt;4)-alpha-D-glucosidic linkages in polysaccharides containing three or more (1-&gt;4)-alpha-linked D-glucose units.</text>
        <dbReference type="EC" id="3.2.1.1"/>
    </reaction>
</comment>
<dbReference type="PROSITE" id="PS50093">
    <property type="entry name" value="PKD"/>
    <property type="match status" value="1"/>
</dbReference>
<protein>
    <recommendedName>
        <fullName evidence="2">alpha-amylase</fullName>
        <ecNumber evidence="2">3.2.1.1</ecNumber>
    </recommendedName>
    <alternativeName>
        <fullName evidence="3">1,4-alpha-D-glucan glucanohydrolase</fullName>
    </alternativeName>
</protein>
<dbReference type="InterPro" id="IPR011041">
    <property type="entry name" value="Quinoprot_gluc/sorb_DH_b-prop"/>
</dbReference>
<dbReference type="Gene3D" id="2.60.40.10">
    <property type="entry name" value="Immunoglobulins"/>
    <property type="match status" value="1"/>
</dbReference>
<dbReference type="InterPro" id="IPR022409">
    <property type="entry name" value="PKD/Chitinase_dom"/>
</dbReference>
<dbReference type="SUPFAM" id="SSF49299">
    <property type="entry name" value="PKD domain"/>
    <property type="match status" value="1"/>
</dbReference>
<evidence type="ECO:0000313" key="7">
    <source>
        <dbReference type="EMBL" id="RKR88048.1"/>
    </source>
</evidence>
<feature type="signal peptide" evidence="5">
    <location>
        <begin position="1"/>
        <end position="23"/>
    </location>
</feature>
<dbReference type="InterPro" id="IPR000601">
    <property type="entry name" value="PKD_dom"/>
</dbReference>
<sequence length="1243" mass="129324">MPQQFRRALSMVLALGLSLPAFTGLSFDTDKAAAAVPAGFTEQVVFTGLTRPTKVVFSPDGRVFVAQKNGQIKVFDSTSDTSATIFADLRTNVYDFEDLGLIGLALAPSFPADPYVYVSYSYDGRIGGSAPTYNDTCAVTGNCPTSARVSRLRADGNVMTGTEQVLLHDWCQQIESHSIGELNFGPDGALYVTGGEGASATFTDYGQAGNPSNPCGDPPSPVGGPMTPPTSEGGALRSQDIRTSGDPTGLSGTLIRINPATGAAMPDNPLAASPDPNNRRILAHGLRNPTRWTFRPGTSEIWVGDVGWRTWEEINRIPDPAAGPVRNYGWPCYEGNNPQSGYNSANLTLCESLYSAPAGTVTPPYYTYAHSQVVSPGDGCPTGGSAPSGVAFYPASGGNYPAAYAGALFFADYSRECIWTMRAGSNGLPDPASIIPFSSTVSGPVDLEVGPDQDLYYVDLTGGTVRRFHYSAGNQPPVAVVTANPVSGNAPLQVNFDASGSTDSDPGDILNYQWDFTNDGTVDATGATASFTYTSVGTYTARLRVADIGGSSDTRTLQIRVGTNAPVPVIDTPASSFNWQVGQTVNFSGHATDPQEGNLPASALHWELINRHCYAADNCHTHPVQNIGGVAASSFVAPDHEYPSYLELTLTATDSGGLTGSTTVRLDPRTVDLQLASSPSGLTLNLNGADVTTPATRQVIVGSTNTVSAPTPQTVGASTFDFDRWSDGGARTHVVTAPANATTYTATYGADYGGGDCGDTFGYTCTTATGRTFERVDDTVLPLTGDDAITQVTLPFPVPFYGQSYTSAWIDTNGKISFVNPGPAWGVNSPIPDPTVPNASIYPFWDDLVMRADSSVRTGVIGSAPDRRYVVEWRNVGMYGSSSARVTFEAIISETGQITFNYLDLAASKPAELGGGATVGIENAAGTVAVQYGINQPLLANNKAVIFTSPDGGPPPEPPQPPTTGTVTGTVTRAVGGTPVSGATVTLSPGGRTATTATNGTYTLTGVTPGSYTVAGTASGDLTGSGSVTVTAGGTHTVNLAMTAPPVQPPGGDGDYTTSVETRAFVPAEGTLVPLTGDDAVAQVSLPFAFPFYGQNQNSIWISSNGFASFVNPSGAQPINTGLPDAGLPNAALYPFWDDLVIRADTTIRTAEVGSGADRKFVIEWRNIGMYGSSSARVTLEAILSVNGEIAFNYADLATTKPAELGGGATVGIENPAGTAAVQHSLNQPILANGKAIVFRPTP</sequence>
<dbReference type="OrthoDB" id="3305251at2"/>
<gene>
    <name evidence="7" type="ORF">BDK92_2353</name>
</gene>
<dbReference type="InterPro" id="IPR011042">
    <property type="entry name" value="6-blade_b-propeller_TolB-like"/>
</dbReference>
<feature type="compositionally biased region" description="Pro residues" evidence="4">
    <location>
        <begin position="216"/>
        <end position="228"/>
    </location>
</feature>
<dbReference type="RefSeq" id="WP_147456961.1">
    <property type="nucleotide sequence ID" value="NZ_RBKT01000001.1"/>
</dbReference>
<comment type="caution">
    <text evidence="7">The sequence shown here is derived from an EMBL/GenBank/DDBJ whole genome shotgun (WGS) entry which is preliminary data.</text>
</comment>
<feature type="chain" id="PRO_5039719298" description="alpha-amylase" evidence="5">
    <location>
        <begin position="24"/>
        <end position="1243"/>
    </location>
</feature>
<dbReference type="PANTHER" id="PTHR19328:SF13">
    <property type="entry name" value="HIPL1 PROTEIN"/>
    <property type="match status" value="1"/>
</dbReference>
<dbReference type="Pfam" id="PF18911">
    <property type="entry name" value="PKD_4"/>
    <property type="match status" value="1"/>
</dbReference>
<dbReference type="GO" id="GO:0030246">
    <property type="term" value="F:carbohydrate binding"/>
    <property type="evidence" value="ECO:0007669"/>
    <property type="project" value="InterPro"/>
</dbReference>
<evidence type="ECO:0000256" key="1">
    <source>
        <dbReference type="ARBA" id="ARBA00000548"/>
    </source>
</evidence>